<evidence type="ECO:0000256" key="3">
    <source>
        <dbReference type="ARBA" id="ARBA00022448"/>
    </source>
</evidence>
<reference evidence="10 11" key="1">
    <citation type="submission" date="2021-04" db="EMBL/GenBank/DDBJ databases">
        <title>The genome sequence of type strain Ideonella paludis KCTC 32238.</title>
        <authorList>
            <person name="Liu Y."/>
        </authorList>
    </citation>
    <scope>NUCLEOTIDE SEQUENCE [LARGE SCALE GENOMIC DNA]</scope>
    <source>
        <strain evidence="10 11">KCTC 32238</strain>
    </source>
</reference>
<evidence type="ECO:0000313" key="11">
    <source>
        <dbReference type="Proteomes" id="UP000672097"/>
    </source>
</evidence>
<evidence type="ECO:0000256" key="6">
    <source>
        <dbReference type="ARBA" id="ARBA00023136"/>
    </source>
</evidence>
<comment type="subcellular location">
    <subcellularLocation>
        <location evidence="1">Cell outer membrane</location>
    </subcellularLocation>
</comment>
<dbReference type="PANTHER" id="PTHR30026:SF20">
    <property type="entry name" value="OUTER MEMBRANE PROTEIN TOLC"/>
    <property type="match status" value="1"/>
</dbReference>
<evidence type="ECO:0000256" key="7">
    <source>
        <dbReference type="ARBA" id="ARBA00023237"/>
    </source>
</evidence>
<evidence type="ECO:0000256" key="8">
    <source>
        <dbReference type="SAM" id="MobiDB-lite"/>
    </source>
</evidence>
<dbReference type="Gene3D" id="1.20.1600.10">
    <property type="entry name" value="Outer membrane efflux proteins (OEP)"/>
    <property type="match status" value="1"/>
</dbReference>
<dbReference type="InterPro" id="IPR003423">
    <property type="entry name" value="OMP_efflux"/>
</dbReference>
<name>A0ABS5DXC9_9BURK</name>
<dbReference type="EMBL" id="JAGQDG010000004">
    <property type="protein sequence ID" value="MBQ0935807.1"/>
    <property type="molecule type" value="Genomic_DNA"/>
</dbReference>
<keyword evidence="4" id="KW-1134">Transmembrane beta strand</keyword>
<proteinExistence type="inferred from homology"/>
<protein>
    <submittedName>
        <fullName evidence="10">TolC family outer membrane protein</fullName>
    </submittedName>
</protein>
<accession>A0ABS5DXC9</accession>
<evidence type="ECO:0000313" key="10">
    <source>
        <dbReference type="EMBL" id="MBQ0935807.1"/>
    </source>
</evidence>
<feature type="chain" id="PRO_5047368998" evidence="9">
    <location>
        <begin position="34"/>
        <end position="472"/>
    </location>
</feature>
<keyword evidence="5" id="KW-0812">Transmembrane</keyword>
<keyword evidence="7" id="KW-0998">Cell outer membrane</keyword>
<dbReference type="Proteomes" id="UP000672097">
    <property type="component" value="Unassembled WGS sequence"/>
</dbReference>
<feature type="region of interest" description="Disordered" evidence="8">
    <location>
        <begin position="88"/>
        <end position="108"/>
    </location>
</feature>
<feature type="signal peptide" evidence="9">
    <location>
        <begin position="1"/>
        <end position="33"/>
    </location>
</feature>
<evidence type="ECO:0000256" key="5">
    <source>
        <dbReference type="ARBA" id="ARBA00022692"/>
    </source>
</evidence>
<keyword evidence="3" id="KW-0813">Transport</keyword>
<comment type="caution">
    <text evidence="10">The sequence shown here is derived from an EMBL/GenBank/DDBJ whole genome shotgun (WGS) entry which is preliminary data.</text>
</comment>
<sequence>MTPSRHFPHPAPRRALSVAIAMGLLGLSAGASAQSLSELYEAARNYDATYLGARAQAESAVYRAEQAKALNRPAASLTATANVVKADAQSTTTTTNPQGTTVSSTDTDVGTRETKVALQAQQSLYNPANAATIAQAERALAVSQAQLKAAEQDLIVRLSQAYFDVLAAKDVLSTVQASKKAISEQLASAKRNFEVGTATITDTREAQAKFDLATAQELAADNDLRVKLLALEQQVGKTGVNPRPLAAPVVLPPLQPSLVDEWLSRAEDNSTAVAQSRLSLDVAKLETEKARAGHLPTLSLGASYSRTYPGGSTDSTTNGTVFSNSRAGNSGSAAIGLTLNVPLFSGHSVQNRIKETLSLEDKARNDLEGARRAIAQGTRSAFYGVQSGQAQVKALEAAESSSKLALEATQLGYKVGVRVNLDVLNAQTQLYQTQRDLARARYDVVMGSLKLRQVTGTLTAGDVEAINALLAR</sequence>
<comment type="similarity">
    <text evidence="2">Belongs to the outer membrane factor (OMF) (TC 1.B.17) family.</text>
</comment>
<organism evidence="10 11">
    <name type="scientific">Ideonella paludis</name>
    <dbReference type="NCBI Taxonomy" id="1233411"/>
    <lineage>
        <taxon>Bacteria</taxon>
        <taxon>Pseudomonadati</taxon>
        <taxon>Pseudomonadota</taxon>
        <taxon>Betaproteobacteria</taxon>
        <taxon>Burkholderiales</taxon>
        <taxon>Sphaerotilaceae</taxon>
        <taxon>Ideonella</taxon>
    </lineage>
</organism>
<evidence type="ECO:0000256" key="4">
    <source>
        <dbReference type="ARBA" id="ARBA00022452"/>
    </source>
</evidence>
<dbReference type="NCBIfam" id="TIGR01844">
    <property type="entry name" value="type_I_sec_TolC"/>
    <property type="match status" value="1"/>
</dbReference>
<dbReference type="InterPro" id="IPR051906">
    <property type="entry name" value="TolC-like"/>
</dbReference>
<dbReference type="Pfam" id="PF02321">
    <property type="entry name" value="OEP"/>
    <property type="match status" value="2"/>
</dbReference>
<evidence type="ECO:0000256" key="9">
    <source>
        <dbReference type="SAM" id="SignalP"/>
    </source>
</evidence>
<keyword evidence="11" id="KW-1185">Reference proteome</keyword>
<dbReference type="InterPro" id="IPR010130">
    <property type="entry name" value="T1SS_OMP_TolC"/>
</dbReference>
<keyword evidence="6" id="KW-0472">Membrane</keyword>
<dbReference type="SUPFAM" id="SSF56954">
    <property type="entry name" value="Outer membrane efflux proteins (OEP)"/>
    <property type="match status" value="1"/>
</dbReference>
<dbReference type="PANTHER" id="PTHR30026">
    <property type="entry name" value="OUTER MEMBRANE PROTEIN TOLC"/>
    <property type="match status" value="1"/>
</dbReference>
<keyword evidence="9" id="KW-0732">Signal</keyword>
<evidence type="ECO:0000256" key="2">
    <source>
        <dbReference type="ARBA" id="ARBA00007613"/>
    </source>
</evidence>
<feature type="compositionally biased region" description="Low complexity" evidence="8">
    <location>
        <begin position="90"/>
        <end position="108"/>
    </location>
</feature>
<gene>
    <name evidence="10" type="ORF">KAK11_10745</name>
</gene>
<evidence type="ECO:0000256" key="1">
    <source>
        <dbReference type="ARBA" id="ARBA00004442"/>
    </source>
</evidence>